<reference evidence="2" key="1">
    <citation type="submission" date="2005-09" db="EMBL/GenBank/DDBJ databases">
        <title>Complete sequence of chromosome 1 of Rhodobacter sphaeroides 2.4.1.</title>
        <authorList>
            <person name="Copeland A."/>
            <person name="Lucas S."/>
            <person name="Lapidus A."/>
            <person name="Barry K."/>
            <person name="Detter J.C."/>
            <person name="Glavina T."/>
            <person name="Hammon N."/>
            <person name="Israni S."/>
            <person name="Pitluck S."/>
            <person name="Richardson P."/>
            <person name="Mackenzie C."/>
            <person name="Choudhary M."/>
            <person name="Larimer F."/>
            <person name="Hauser L.J."/>
            <person name="Land M."/>
            <person name="Donohue T.J."/>
            <person name="Kaplan S."/>
        </authorList>
    </citation>
    <scope>NUCLEOTIDE SEQUENCE [LARGE SCALE GENOMIC DNA]</scope>
    <source>
        <strain evidence="2">ATCC 17023 / DSM 158 / JCM 6121 / CCUG 31486 / LMG 2827 / NBRC 12203 / NCIMB 8253 / ATH 2.4.1.</strain>
    </source>
</reference>
<dbReference type="STRING" id="272943.RSP_6245"/>
<evidence type="ECO:0000313" key="1">
    <source>
        <dbReference type="EMBL" id="ABA79158.2"/>
    </source>
</evidence>
<dbReference type="eggNOG" id="ENOG5032WQE">
    <property type="taxonomic scope" value="Bacteria"/>
</dbReference>
<protein>
    <submittedName>
        <fullName evidence="1">Phage protein, HK97 gp10 family</fullName>
    </submittedName>
</protein>
<sequence length="154" mass="17310">MAKNKSGMEIDKKSFRELEKNLMSLEKLATQKRLIKTSMKKAMQPVADAAQSAAPVDEGDLRDSIIVTDKLNKTQKRLERKEGKHSFVMYAGAGSPKGHLLEFGTEETSPQPYLRPAWQTEKENVLNILKDEMAARIQKAIKRQDRARAKAAKG</sequence>
<keyword evidence="2" id="KW-1185">Reference proteome</keyword>
<dbReference type="OrthoDB" id="7585428at2"/>
<gene>
    <name evidence="1" type="ORF">RSP_6245</name>
</gene>
<dbReference type="RefSeq" id="WP_023003651.1">
    <property type="nucleotide sequence ID" value="NC_007493.2"/>
</dbReference>
<dbReference type="EMBL" id="CP000143">
    <property type="protein sequence ID" value="ABA79158.2"/>
    <property type="molecule type" value="Genomic_DNA"/>
</dbReference>
<dbReference type="KEGG" id="rsp:RSP_6245"/>
<dbReference type="NCBIfam" id="TIGR01725">
    <property type="entry name" value="phge_HK97_gp10"/>
    <property type="match status" value="1"/>
</dbReference>
<organism evidence="1 2">
    <name type="scientific">Cereibacter sphaeroides (strain ATCC 17023 / DSM 158 / JCM 6121 / CCUG 31486 / LMG 2827 / NBRC 12203 / NCIMB 8253 / ATH 2.4.1.)</name>
    <name type="common">Rhodobacter sphaeroides</name>
    <dbReference type="NCBI Taxonomy" id="272943"/>
    <lineage>
        <taxon>Bacteria</taxon>
        <taxon>Pseudomonadati</taxon>
        <taxon>Pseudomonadota</taxon>
        <taxon>Alphaproteobacteria</taxon>
        <taxon>Rhodobacterales</taxon>
        <taxon>Paracoccaceae</taxon>
        <taxon>Cereibacter</taxon>
    </lineage>
</organism>
<accession>Q3J226</accession>
<evidence type="ECO:0000313" key="2">
    <source>
        <dbReference type="Proteomes" id="UP000002703"/>
    </source>
</evidence>
<proteinExistence type="predicted"/>
<name>Q3J226_CERS4</name>
<dbReference type="InterPro" id="IPR010064">
    <property type="entry name" value="HK97-gp10_tail"/>
</dbReference>
<dbReference type="Pfam" id="PF04883">
    <property type="entry name" value="HK97-gp10_like"/>
    <property type="match status" value="1"/>
</dbReference>
<dbReference type="EnsemblBacteria" id="ABA79158">
    <property type="protein sequence ID" value="ABA79158"/>
    <property type="gene ID" value="RSP_6245"/>
</dbReference>
<dbReference type="GeneID" id="3720318"/>
<dbReference type="Proteomes" id="UP000002703">
    <property type="component" value="Chromosome 1"/>
</dbReference>
<dbReference type="AlphaFoldDB" id="Q3J226"/>